<dbReference type="PROSITE" id="PS50885">
    <property type="entry name" value="HAMP"/>
    <property type="match status" value="1"/>
</dbReference>
<dbReference type="InterPro" id="IPR003594">
    <property type="entry name" value="HATPase_dom"/>
</dbReference>
<organism evidence="18 19">
    <name type="scientific">Bacillus salipaludis</name>
    <dbReference type="NCBI Taxonomy" id="2547811"/>
    <lineage>
        <taxon>Bacteria</taxon>
        <taxon>Bacillati</taxon>
        <taxon>Bacillota</taxon>
        <taxon>Bacilli</taxon>
        <taxon>Bacillales</taxon>
        <taxon>Bacillaceae</taxon>
        <taxon>Bacillus</taxon>
    </lineage>
</organism>
<evidence type="ECO:0000256" key="8">
    <source>
        <dbReference type="ARBA" id="ARBA00022741"/>
    </source>
</evidence>
<keyword evidence="9 18" id="KW-0418">Kinase</keyword>
<keyword evidence="6" id="KW-0808">Transferase</keyword>
<proteinExistence type="predicted"/>
<dbReference type="Proteomes" id="UP000295132">
    <property type="component" value="Unassembled WGS sequence"/>
</dbReference>
<dbReference type="EMBL" id="JAVGVR010000001">
    <property type="protein sequence ID" value="MDQ6598771.1"/>
    <property type="molecule type" value="Genomic_DNA"/>
</dbReference>
<dbReference type="GO" id="GO:0000155">
    <property type="term" value="F:phosphorelay sensor kinase activity"/>
    <property type="evidence" value="ECO:0007669"/>
    <property type="project" value="InterPro"/>
</dbReference>
<dbReference type="EC" id="2.7.13.3" evidence="3"/>
<evidence type="ECO:0000256" key="6">
    <source>
        <dbReference type="ARBA" id="ARBA00022679"/>
    </source>
</evidence>
<keyword evidence="4" id="KW-1003">Cell membrane</keyword>
<dbReference type="Pfam" id="PF00512">
    <property type="entry name" value="HisKA"/>
    <property type="match status" value="1"/>
</dbReference>
<dbReference type="InterPro" id="IPR050398">
    <property type="entry name" value="HssS/ArlS-like"/>
</dbReference>
<dbReference type="SMART" id="SM00388">
    <property type="entry name" value="HisKA"/>
    <property type="match status" value="1"/>
</dbReference>
<keyword evidence="20" id="KW-1185">Reference proteome</keyword>
<accession>A0A4R5VQ37</accession>
<keyword evidence="8" id="KW-0547">Nucleotide-binding</keyword>
<evidence type="ECO:0000256" key="9">
    <source>
        <dbReference type="ARBA" id="ARBA00022777"/>
    </source>
</evidence>
<dbReference type="CDD" id="cd06225">
    <property type="entry name" value="HAMP"/>
    <property type="match status" value="1"/>
</dbReference>
<evidence type="ECO:0000259" key="15">
    <source>
        <dbReference type="PROSITE" id="PS50109"/>
    </source>
</evidence>
<comment type="catalytic activity">
    <reaction evidence="1">
        <text>ATP + protein L-histidine = ADP + protein N-phospho-L-histidine.</text>
        <dbReference type="EC" id="2.7.13.3"/>
    </reaction>
</comment>
<evidence type="ECO:0000259" key="16">
    <source>
        <dbReference type="PROSITE" id="PS50885"/>
    </source>
</evidence>
<reference evidence="18 19" key="1">
    <citation type="submission" date="2019-03" db="EMBL/GenBank/DDBJ databases">
        <title>Bacillus niacini sp. nov. a Nicotinate-Metabolizing Mesophile Isolated from Soil.</title>
        <authorList>
            <person name="Zhang G."/>
        </authorList>
    </citation>
    <scope>NUCLEOTIDE SEQUENCE [LARGE SCALE GENOMIC DNA]</scope>
    <source>
        <strain evidence="18 19">WN066</strain>
    </source>
</reference>
<evidence type="ECO:0000256" key="7">
    <source>
        <dbReference type="ARBA" id="ARBA00022692"/>
    </source>
</evidence>
<dbReference type="Gene3D" id="1.10.287.130">
    <property type="match status" value="1"/>
</dbReference>
<dbReference type="GO" id="GO:0005886">
    <property type="term" value="C:plasma membrane"/>
    <property type="evidence" value="ECO:0007669"/>
    <property type="project" value="UniProtKB-SubCell"/>
</dbReference>
<evidence type="ECO:0000256" key="2">
    <source>
        <dbReference type="ARBA" id="ARBA00004651"/>
    </source>
</evidence>
<dbReference type="InterPro" id="IPR003660">
    <property type="entry name" value="HAMP_dom"/>
</dbReference>
<evidence type="ECO:0000256" key="11">
    <source>
        <dbReference type="ARBA" id="ARBA00022989"/>
    </source>
</evidence>
<dbReference type="GO" id="GO:0005524">
    <property type="term" value="F:ATP binding"/>
    <property type="evidence" value="ECO:0007669"/>
    <property type="project" value="UniProtKB-KW"/>
</dbReference>
<comment type="subcellular location">
    <subcellularLocation>
        <location evidence="2">Cell membrane</location>
        <topology evidence="2">Multi-pass membrane protein</topology>
    </subcellularLocation>
</comment>
<dbReference type="SUPFAM" id="SSF55874">
    <property type="entry name" value="ATPase domain of HSP90 chaperone/DNA topoisomerase II/histidine kinase"/>
    <property type="match status" value="1"/>
</dbReference>
<reference evidence="17" key="2">
    <citation type="submission" date="2023-08" db="EMBL/GenBank/DDBJ databases">
        <title>Nitrogen cycling bacteria in agricultural field soils.</title>
        <authorList>
            <person name="Jang J."/>
        </authorList>
    </citation>
    <scope>NUCLEOTIDE SEQUENCE</scope>
    <source>
        <strain evidence="17">PS3-36</strain>
    </source>
</reference>
<evidence type="ECO:0000313" key="18">
    <source>
        <dbReference type="EMBL" id="TDK60688.1"/>
    </source>
</evidence>
<keyword evidence="5" id="KW-0597">Phosphoprotein</keyword>
<keyword evidence="13 14" id="KW-0472">Membrane</keyword>
<dbReference type="PROSITE" id="PS50109">
    <property type="entry name" value="HIS_KIN"/>
    <property type="match status" value="1"/>
</dbReference>
<dbReference type="Gene3D" id="6.10.340.10">
    <property type="match status" value="1"/>
</dbReference>
<evidence type="ECO:0000256" key="12">
    <source>
        <dbReference type="ARBA" id="ARBA00023012"/>
    </source>
</evidence>
<dbReference type="FunFam" id="3.30.565.10:FF:000006">
    <property type="entry name" value="Sensor histidine kinase WalK"/>
    <property type="match status" value="1"/>
</dbReference>
<dbReference type="Pfam" id="PF00672">
    <property type="entry name" value="HAMP"/>
    <property type="match status" value="1"/>
</dbReference>
<evidence type="ECO:0000313" key="20">
    <source>
        <dbReference type="Proteomes" id="UP001178888"/>
    </source>
</evidence>
<gene>
    <name evidence="18" type="ORF">E2K98_13230</name>
    <name evidence="17" type="ORF">RCG21_20800</name>
</gene>
<dbReference type="InterPro" id="IPR005467">
    <property type="entry name" value="His_kinase_dom"/>
</dbReference>
<name>A0A4R5VQ37_9BACI</name>
<dbReference type="CDD" id="cd00075">
    <property type="entry name" value="HATPase"/>
    <property type="match status" value="1"/>
</dbReference>
<dbReference type="Gene3D" id="3.30.565.10">
    <property type="entry name" value="Histidine kinase-like ATPase, C-terminal domain"/>
    <property type="match status" value="1"/>
</dbReference>
<sequence>MSIKTRLLLSYLAMTFIPIIMFGFIVTTLFSTLYKDMAGTGGGKRMPVFWEMANQRRDLIAGVKFMAQTDPDRFTNSEFLKNTDKRMNILHSGLVVMENHKVTFSSPFVDRLDLKQSLQELTTNNGQVRWGKNRYSVEKYNIKFSNHSSGTVYLITDLTPFFNEARKFFPLLILSLLFVIGLTNGFLTFIVSRSFIKPMYTLKRAAEQIKEGNLQYELKLKRKDEIGELAASFEEMRYRLSDSIQLQIQYEENRKELISNISHDLKTPITGIKACVQGIQDGIADSASKQDKYINMIAKKAEDMDHLIDELMLFSKLDLKRLPFYLESMDINAYLRDWVEELRTDPRMEKIGIIFSDSNNPIPVIADREKLYRVLMNIIDNSLKYMDKGQKEIWISLLDYDDKATVRIQDNGPGIDSEALLHIFDRFYRADPSRNSTTGGTGLGLAIVKQMIEGQGGSVWAESQIGEGTSIYFTLLKTTKEGEHK</sequence>
<dbReference type="SMART" id="SM00304">
    <property type="entry name" value="HAMP"/>
    <property type="match status" value="1"/>
</dbReference>
<dbReference type="EMBL" id="SMYO01000006">
    <property type="protein sequence ID" value="TDK60688.1"/>
    <property type="molecule type" value="Genomic_DNA"/>
</dbReference>
<dbReference type="InterPro" id="IPR036097">
    <property type="entry name" value="HisK_dim/P_sf"/>
</dbReference>
<keyword evidence="11 14" id="KW-1133">Transmembrane helix</keyword>
<dbReference type="InterPro" id="IPR004358">
    <property type="entry name" value="Sig_transdc_His_kin-like_C"/>
</dbReference>
<dbReference type="PRINTS" id="PR00344">
    <property type="entry name" value="BCTRLSENSOR"/>
</dbReference>
<dbReference type="Proteomes" id="UP001178888">
    <property type="component" value="Unassembled WGS sequence"/>
</dbReference>
<feature type="transmembrane region" description="Helical" evidence="14">
    <location>
        <begin position="7"/>
        <end position="30"/>
    </location>
</feature>
<dbReference type="CDD" id="cd00082">
    <property type="entry name" value="HisKA"/>
    <property type="match status" value="1"/>
</dbReference>
<dbReference type="InterPro" id="IPR003661">
    <property type="entry name" value="HisK_dim/P_dom"/>
</dbReference>
<comment type="caution">
    <text evidence="18">The sequence shown here is derived from an EMBL/GenBank/DDBJ whole genome shotgun (WGS) entry which is preliminary data.</text>
</comment>
<dbReference type="AlphaFoldDB" id="A0A4R5VQ37"/>
<keyword evidence="12" id="KW-0902">Two-component regulatory system</keyword>
<dbReference type="PANTHER" id="PTHR45528">
    <property type="entry name" value="SENSOR HISTIDINE KINASE CPXA"/>
    <property type="match status" value="1"/>
</dbReference>
<evidence type="ECO:0000256" key="10">
    <source>
        <dbReference type="ARBA" id="ARBA00022840"/>
    </source>
</evidence>
<keyword evidence="10" id="KW-0067">ATP-binding</keyword>
<dbReference type="Pfam" id="PF02518">
    <property type="entry name" value="HATPase_c"/>
    <property type="match status" value="1"/>
</dbReference>
<evidence type="ECO:0000256" key="14">
    <source>
        <dbReference type="SAM" id="Phobius"/>
    </source>
</evidence>
<dbReference type="SMART" id="SM00387">
    <property type="entry name" value="HATPase_c"/>
    <property type="match status" value="1"/>
</dbReference>
<dbReference type="SUPFAM" id="SSF158472">
    <property type="entry name" value="HAMP domain-like"/>
    <property type="match status" value="1"/>
</dbReference>
<feature type="transmembrane region" description="Helical" evidence="14">
    <location>
        <begin position="168"/>
        <end position="191"/>
    </location>
</feature>
<evidence type="ECO:0000313" key="19">
    <source>
        <dbReference type="Proteomes" id="UP000295132"/>
    </source>
</evidence>
<feature type="domain" description="Histidine kinase" evidence="15">
    <location>
        <begin position="260"/>
        <end position="479"/>
    </location>
</feature>
<dbReference type="PANTHER" id="PTHR45528:SF1">
    <property type="entry name" value="SENSOR HISTIDINE KINASE CPXA"/>
    <property type="match status" value="1"/>
</dbReference>
<protein>
    <recommendedName>
        <fullName evidence="3">histidine kinase</fullName>
        <ecNumber evidence="3">2.7.13.3</ecNumber>
    </recommendedName>
</protein>
<feature type="domain" description="HAMP" evidence="16">
    <location>
        <begin position="193"/>
        <end position="245"/>
    </location>
</feature>
<evidence type="ECO:0000256" key="5">
    <source>
        <dbReference type="ARBA" id="ARBA00022553"/>
    </source>
</evidence>
<evidence type="ECO:0000256" key="13">
    <source>
        <dbReference type="ARBA" id="ARBA00023136"/>
    </source>
</evidence>
<evidence type="ECO:0000256" key="1">
    <source>
        <dbReference type="ARBA" id="ARBA00000085"/>
    </source>
</evidence>
<evidence type="ECO:0000313" key="17">
    <source>
        <dbReference type="EMBL" id="MDQ6598771.1"/>
    </source>
</evidence>
<dbReference type="InterPro" id="IPR036890">
    <property type="entry name" value="HATPase_C_sf"/>
</dbReference>
<dbReference type="SUPFAM" id="SSF47384">
    <property type="entry name" value="Homodimeric domain of signal transducing histidine kinase"/>
    <property type="match status" value="1"/>
</dbReference>
<evidence type="ECO:0000256" key="4">
    <source>
        <dbReference type="ARBA" id="ARBA00022475"/>
    </source>
</evidence>
<evidence type="ECO:0000256" key="3">
    <source>
        <dbReference type="ARBA" id="ARBA00012438"/>
    </source>
</evidence>
<keyword evidence="7 14" id="KW-0812">Transmembrane</keyword>
<dbReference type="RefSeq" id="WP_133334786.1">
    <property type="nucleotide sequence ID" value="NZ_JAVGVR010000001.1"/>
</dbReference>